<accession>A0A8K1FHK3</accession>
<proteinExistence type="predicted"/>
<reference evidence="2" key="1">
    <citation type="submission" date="2019-03" db="EMBL/GenBank/DDBJ databases">
        <title>Long read genome sequence of the mycoparasitic Pythium oligandrum ATCC 38472 isolated from sugarbeet rhizosphere.</title>
        <authorList>
            <person name="Gaulin E."/>
        </authorList>
    </citation>
    <scope>NUCLEOTIDE SEQUENCE</scope>
    <source>
        <strain evidence="2">ATCC 38472_TT</strain>
    </source>
</reference>
<gene>
    <name evidence="2" type="ORF">Poli38472_004906</name>
</gene>
<dbReference type="Proteomes" id="UP000794436">
    <property type="component" value="Unassembled WGS sequence"/>
</dbReference>
<protein>
    <submittedName>
        <fullName evidence="2">Uncharacterized protein</fullName>
    </submittedName>
</protein>
<evidence type="ECO:0000313" key="3">
    <source>
        <dbReference type="Proteomes" id="UP000794436"/>
    </source>
</evidence>
<sequence>MSEDAATLEAALELIDALDADATNHQCVVEAESMTVQGDTEKNDRKRGRKKRDPRRNELDELRNEAQKLEETLGKLKQRRITPDSSSGNVWEEMAERQQRKRQLAESENARLRSLLDSKRRLGQELLHLLERSTYQEEHDVLDDIEPPAFLNTSLLAEAQFARVDELFCLTSCIFSQVSSKPGTSLYREDKISDLDPNSTYINFYLVWSVPYSMDQVLEAAWVSVVDRAAKKDCGRKMTPDDTGESMTGAFHTDTSILNRGLRGEITGHCAAKKFVNESQAAIVTNVSASMDKARPRSVEDFAFREDSWIRISRAPHHNGTEMSNIQISHRLHIRAETDRSATQRRKAAMMTQFVVAHIEHDITWRQDIIDNRLLLVK</sequence>
<dbReference type="AlphaFoldDB" id="A0A8K1FHK3"/>
<comment type="caution">
    <text evidence="2">The sequence shown here is derived from an EMBL/GenBank/DDBJ whole genome shotgun (WGS) entry which is preliminary data.</text>
</comment>
<feature type="region of interest" description="Disordered" evidence="1">
    <location>
        <begin position="77"/>
        <end position="107"/>
    </location>
</feature>
<name>A0A8K1FHK3_PYTOL</name>
<dbReference type="EMBL" id="SPLM01000109">
    <property type="protein sequence ID" value="TMW59837.1"/>
    <property type="molecule type" value="Genomic_DNA"/>
</dbReference>
<dbReference type="OrthoDB" id="122626at2759"/>
<feature type="compositionally biased region" description="Basic residues" evidence="1">
    <location>
        <begin position="45"/>
        <end position="54"/>
    </location>
</feature>
<feature type="region of interest" description="Disordered" evidence="1">
    <location>
        <begin position="29"/>
        <end position="60"/>
    </location>
</feature>
<evidence type="ECO:0000313" key="2">
    <source>
        <dbReference type="EMBL" id="TMW59837.1"/>
    </source>
</evidence>
<organism evidence="2 3">
    <name type="scientific">Pythium oligandrum</name>
    <name type="common">Mycoparasitic fungus</name>
    <dbReference type="NCBI Taxonomy" id="41045"/>
    <lineage>
        <taxon>Eukaryota</taxon>
        <taxon>Sar</taxon>
        <taxon>Stramenopiles</taxon>
        <taxon>Oomycota</taxon>
        <taxon>Peronosporomycetes</taxon>
        <taxon>Pythiales</taxon>
        <taxon>Pythiaceae</taxon>
        <taxon>Pythium</taxon>
    </lineage>
</organism>
<evidence type="ECO:0000256" key="1">
    <source>
        <dbReference type="SAM" id="MobiDB-lite"/>
    </source>
</evidence>
<feature type="compositionally biased region" description="Basic and acidic residues" evidence="1">
    <location>
        <begin position="94"/>
        <end position="107"/>
    </location>
</feature>
<keyword evidence="3" id="KW-1185">Reference proteome</keyword>